<sequence>MALKFQYNKTFLHQLGKELRVRENALPTLQAKESALRFEVKKAKQEVRELEAEYAKRNAAIEATYRLWGEFPKNLVTVEKVHMGVRKVAGGKAPVLEGVSFTIEPYSMVSMPSWVPAGVTIIKELAVLVIKREIAEKKMLLLEYTRRKTTQKVNLYEKVQIPAYRESIRKIKRYLEDDENLAKSSQKILKVRIAEAEAAA</sequence>
<dbReference type="AlphaFoldDB" id="A0A1F7FB96"/>
<dbReference type="Pfam" id="PF01813">
    <property type="entry name" value="ATP-synt_D"/>
    <property type="match status" value="1"/>
</dbReference>
<accession>A0A1F7FB96</accession>
<protein>
    <submittedName>
        <fullName evidence="5">V-type ATP synthase subunit D</fullName>
    </submittedName>
</protein>
<feature type="coiled-coil region" evidence="4">
    <location>
        <begin position="33"/>
        <end position="60"/>
    </location>
</feature>
<name>A0A1F7FB96_UNCRA</name>
<dbReference type="InterPro" id="IPR002699">
    <property type="entry name" value="V_ATPase_D"/>
</dbReference>
<comment type="similarity">
    <text evidence="1">Belongs to the V-ATPase D subunit family.</text>
</comment>
<keyword evidence="4" id="KW-0175">Coiled coil</keyword>
<evidence type="ECO:0000256" key="3">
    <source>
        <dbReference type="ARBA" id="ARBA00023065"/>
    </source>
</evidence>
<evidence type="ECO:0000313" key="5">
    <source>
        <dbReference type="EMBL" id="OGK03756.1"/>
    </source>
</evidence>
<gene>
    <name evidence="5" type="ORF">A2519_02075</name>
</gene>
<dbReference type="GO" id="GO:0046961">
    <property type="term" value="F:proton-transporting ATPase activity, rotational mechanism"/>
    <property type="evidence" value="ECO:0007669"/>
    <property type="project" value="InterPro"/>
</dbReference>
<organism evidence="5 6">
    <name type="scientific">Candidatus Raymondbacteria bacterium RIFOXYD12_FULL_49_13</name>
    <dbReference type="NCBI Taxonomy" id="1817890"/>
    <lineage>
        <taxon>Bacteria</taxon>
        <taxon>Raymondiibacteriota</taxon>
    </lineage>
</organism>
<dbReference type="EMBL" id="MFYX01000083">
    <property type="protein sequence ID" value="OGK03756.1"/>
    <property type="molecule type" value="Genomic_DNA"/>
</dbReference>
<evidence type="ECO:0000256" key="1">
    <source>
        <dbReference type="ARBA" id="ARBA00005850"/>
    </source>
</evidence>
<evidence type="ECO:0000256" key="4">
    <source>
        <dbReference type="SAM" id="Coils"/>
    </source>
</evidence>
<keyword evidence="2" id="KW-0813">Transport</keyword>
<evidence type="ECO:0000313" key="6">
    <source>
        <dbReference type="Proteomes" id="UP000179243"/>
    </source>
</evidence>
<proteinExistence type="inferred from homology"/>
<dbReference type="NCBIfam" id="NF002565">
    <property type="entry name" value="PRK02195.1"/>
    <property type="match status" value="1"/>
</dbReference>
<reference evidence="5 6" key="1">
    <citation type="journal article" date="2016" name="Nat. Commun.">
        <title>Thousands of microbial genomes shed light on interconnected biogeochemical processes in an aquifer system.</title>
        <authorList>
            <person name="Anantharaman K."/>
            <person name="Brown C.T."/>
            <person name="Hug L.A."/>
            <person name="Sharon I."/>
            <person name="Castelle C.J."/>
            <person name="Probst A.J."/>
            <person name="Thomas B.C."/>
            <person name="Singh A."/>
            <person name="Wilkins M.J."/>
            <person name="Karaoz U."/>
            <person name="Brodie E.L."/>
            <person name="Williams K.H."/>
            <person name="Hubbard S.S."/>
            <person name="Banfield J.F."/>
        </authorList>
    </citation>
    <scope>NUCLEOTIDE SEQUENCE [LARGE SCALE GENOMIC DNA]</scope>
</reference>
<evidence type="ECO:0000256" key="2">
    <source>
        <dbReference type="ARBA" id="ARBA00022448"/>
    </source>
</evidence>
<dbReference type="Gene3D" id="1.10.287.3240">
    <property type="match status" value="1"/>
</dbReference>
<comment type="caution">
    <text evidence="5">The sequence shown here is derived from an EMBL/GenBank/DDBJ whole genome shotgun (WGS) entry which is preliminary data.</text>
</comment>
<keyword evidence="3" id="KW-0406">Ion transport</keyword>
<dbReference type="Proteomes" id="UP000179243">
    <property type="component" value="Unassembled WGS sequence"/>
</dbReference>